<dbReference type="RefSeq" id="WP_062952617.1">
    <property type="nucleotide sequence ID" value="NZ_JALLPZ010000001.1"/>
</dbReference>
<dbReference type="EMBL" id="JPWJ01000011">
    <property type="protein sequence ID" value="RCK46898.1"/>
    <property type="molecule type" value="Genomic_DNA"/>
</dbReference>
<dbReference type="EMBL" id="OBMM01000001">
    <property type="protein sequence ID" value="SOB94766.1"/>
    <property type="molecule type" value="Genomic_DNA"/>
</dbReference>
<accession>A0A154KVZ9</accession>
<proteinExistence type="predicted"/>
<dbReference type="Proteomes" id="UP000252266">
    <property type="component" value="Unassembled WGS sequence"/>
</dbReference>
<organism evidence="1 4">
    <name type="scientific">Thalassospira xiamenensis</name>
    <dbReference type="NCBI Taxonomy" id="220697"/>
    <lineage>
        <taxon>Bacteria</taxon>
        <taxon>Pseudomonadati</taxon>
        <taxon>Pseudomonadota</taxon>
        <taxon>Alphaproteobacteria</taxon>
        <taxon>Rhodospirillales</taxon>
        <taxon>Thalassospiraceae</taxon>
        <taxon>Thalassospira</taxon>
    </lineage>
</organism>
<dbReference type="AlphaFoldDB" id="A0A154KVZ9"/>
<protein>
    <submittedName>
        <fullName evidence="1">Uncharacterized protein</fullName>
    </submittedName>
</protein>
<evidence type="ECO:0000313" key="1">
    <source>
        <dbReference type="EMBL" id="RCK46898.1"/>
    </source>
</evidence>
<name>A0A154KVZ9_9PROT</name>
<evidence type="ECO:0000313" key="2">
    <source>
        <dbReference type="EMBL" id="SOB94766.1"/>
    </source>
</evidence>
<reference evidence="2 3" key="2">
    <citation type="submission" date="2017-08" db="EMBL/GenBank/DDBJ databases">
        <authorList>
            <person name="de Groot N.N."/>
        </authorList>
    </citation>
    <scope>NUCLEOTIDE SEQUENCE [LARGE SCALE GENOMIC DNA]</scope>
    <source>
        <strain evidence="2 3">USBA 78</strain>
    </source>
</reference>
<evidence type="ECO:0000313" key="4">
    <source>
        <dbReference type="Proteomes" id="UP000252266"/>
    </source>
</evidence>
<reference evidence="1 4" key="1">
    <citation type="submission" date="2014-07" db="EMBL/GenBank/DDBJ databases">
        <title>Draft genome sequence of Thalassospira xiamenensis IB13.</title>
        <authorList>
            <person name="Lai Q."/>
            <person name="Shao Z."/>
        </authorList>
    </citation>
    <scope>NUCLEOTIDE SEQUENCE [LARGE SCALE GENOMIC DNA]</scope>
    <source>
        <strain evidence="1 4">IB13</strain>
    </source>
</reference>
<evidence type="ECO:0000313" key="3">
    <source>
        <dbReference type="Proteomes" id="UP000219068"/>
    </source>
</evidence>
<dbReference type="Proteomes" id="UP000219068">
    <property type="component" value="Unassembled WGS sequence"/>
</dbReference>
<sequence length="105" mass="11397">MRELRCIIFEESELIKALVGYRRRTGKPLPPGQIGKLEIEKSPEIAARLNIIADHGDPIIVPAAGAELAAALIAYCIDVRVPVPASSKKSITMIDGHVALKIMKQ</sequence>
<gene>
    <name evidence="2" type="ORF">SAMN05428964_1011214</name>
    <name evidence="1" type="ORF">TH44_18885</name>
</gene>